<protein>
    <submittedName>
        <fullName evidence="3">MCPH1 protein</fullName>
    </submittedName>
</protein>
<feature type="region of interest" description="Disordered" evidence="2">
    <location>
        <begin position="230"/>
        <end position="253"/>
    </location>
</feature>
<dbReference type="InterPro" id="IPR022047">
    <property type="entry name" value="Microcephalin-like"/>
</dbReference>
<evidence type="ECO:0000313" key="3">
    <source>
        <dbReference type="EMBL" id="NWH99199.1"/>
    </source>
</evidence>
<keyword evidence="4" id="KW-1185">Reference proteome</keyword>
<gene>
    <name evidence="3" type="primary">Mcph1</name>
    <name evidence="3" type="ORF">TICMUR_R12579</name>
</gene>
<accession>A0A850ZDH1</accession>
<feature type="region of interest" description="Disordered" evidence="2">
    <location>
        <begin position="194"/>
        <end position="215"/>
    </location>
</feature>
<name>A0A850ZDH1_9PASS</name>
<dbReference type="Proteomes" id="UP000629438">
    <property type="component" value="Unassembled WGS sequence"/>
</dbReference>
<feature type="region of interest" description="Disordered" evidence="2">
    <location>
        <begin position="427"/>
        <end position="450"/>
    </location>
</feature>
<organism evidence="3 4">
    <name type="scientific">Tichodroma muraria</name>
    <dbReference type="NCBI Taxonomy" id="237442"/>
    <lineage>
        <taxon>Eukaryota</taxon>
        <taxon>Metazoa</taxon>
        <taxon>Chordata</taxon>
        <taxon>Craniata</taxon>
        <taxon>Vertebrata</taxon>
        <taxon>Euteleostomi</taxon>
        <taxon>Archelosauria</taxon>
        <taxon>Archosauria</taxon>
        <taxon>Dinosauria</taxon>
        <taxon>Saurischia</taxon>
        <taxon>Theropoda</taxon>
        <taxon>Coelurosauria</taxon>
        <taxon>Aves</taxon>
        <taxon>Neognathae</taxon>
        <taxon>Neoaves</taxon>
        <taxon>Telluraves</taxon>
        <taxon>Australaves</taxon>
        <taxon>Passeriformes</taxon>
        <taxon>Sittidae</taxon>
        <taxon>Tichodroma</taxon>
    </lineage>
</organism>
<evidence type="ECO:0000256" key="2">
    <source>
        <dbReference type="SAM" id="MobiDB-lite"/>
    </source>
</evidence>
<feature type="non-terminal residue" evidence="3">
    <location>
        <position position="1"/>
    </location>
</feature>
<feature type="compositionally biased region" description="Basic residues" evidence="2">
    <location>
        <begin position="231"/>
        <end position="246"/>
    </location>
</feature>
<feature type="compositionally biased region" description="Polar residues" evidence="2">
    <location>
        <begin position="194"/>
        <end position="208"/>
    </location>
</feature>
<keyword evidence="1" id="KW-0175">Coiled coil</keyword>
<reference evidence="3" key="1">
    <citation type="submission" date="2019-09" db="EMBL/GenBank/DDBJ databases">
        <title>Bird 10,000 Genomes (B10K) Project - Family phase.</title>
        <authorList>
            <person name="Zhang G."/>
        </authorList>
    </citation>
    <scope>NUCLEOTIDE SEQUENCE</scope>
    <source>
        <strain evidence="3">B10K-DU-012-47</strain>
    </source>
</reference>
<dbReference type="GO" id="GO:0000278">
    <property type="term" value="P:mitotic cell cycle"/>
    <property type="evidence" value="ECO:0007669"/>
    <property type="project" value="TreeGrafter"/>
</dbReference>
<dbReference type="PANTHER" id="PTHR14625">
    <property type="entry name" value="MICROCEPHALIN"/>
    <property type="match status" value="1"/>
</dbReference>
<sequence>RCQETGVHVDESLFPAVDTNEGFLLPIKKHKCMQPKDYVEKTPENNRKLQRRLNQMAKELALQKTTVNAETDVPVLLFEDSGSLIYSPVNKIKDQCNAMERRIKDMKERRENLSPAGSQMTQTLPSSSPGDCSLSTCILTNSENVLLPEQMEDCLNSSCDYLWRTETLKRQRTEVAEHACESWTDTHVSVSASVNSSQGNEQKSVTPKQHTRNFTKKQIIQVQEGLSLEKKHLKLPKKNQKNKKNKTTSLANDSSLQEGFGHISPSKKIVQLNTVPALIGSLSNSSVNSEDLNACSLDKSFPVDRNDCVLEDKRKKLQTLPSLKLATSELSASGSKGFLQAVSTYSKSCCTEEASYEDFFSSSNSNENELQIPVPEESQNPPEVCCKDSFTSMDLHDVSFCEARTTTKKSRKTSISVNDFPVKKEIKPAEHPGSIPINISGGEKDDTGEALDADDVNRLPQHVHEKSYNGVNDFAHTTG</sequence>
<feature type="region of interest" description="Disordered" evidence="2">
    <location>
        <begin position="460"/>
        <end position="479"/>
    </location>
</feature>
<feature type="non-terminal residue" evidence="3">
    <location>
        <position position="479"/>
    </location>
</feature>
<dbReference type="OrthoDB" id="2384350at2759"/>
<feature type="coiled-coil region" evidence="1">
    <location>
        <begin position="46"/>
        <end position="109"/>
    </location>
</feature>
<proteinExistence type="predicted"/>
<dbReference type="AlphaFoldDB" id="A0A850ZDH1"/>
<evidence type="ECO:0000256" key="1">
    <source>
        <dbReference type="SAM" id="Coils"/>
    </source>
</evidence>
<dbReference type="EMBL" id="WAAG01022185">
    <property type="protein sequence ID" value="NWH99199.1"/>
    <property type="molecule type" value="Genomic_DNA"/>
</dbReference>
<comment type="caution">
    <text evidence="3">The sequence shown here is derived from an EMBL/GenBank/DDBJ whole genome shotgun (WGS) entry which is preliminary data.</text>
</comment>
<dbReference type="PANTHER" id="PTHR14625:SF3">
    <property type="entry name" value="MICROCEPHALIN"/>
    <property type="match status" value="1"/>
</dbReference>
<evidence type="ECO:0000313" key="4">
    <source>
        <dbReference type="Proteomes" id="UP000629438"/>
    </source>
</evidence>